<name>A0AAD4CBX7_ASPNN</name>
<dbReference type="AlphaFoldDB" id="A0AAD4CBX7"/>
<organism evidence="1 2">
    <name type="scientific">Aspergillus nanangensis</name>
    <dbReference type="NCBI Taxonomy" id="2582783"/>
    <lineage>
        <taxon>Eukaryota</taxon>
        <taxon>Fungi</taxon>
        <taxon>Dikarya</taxon>
        <taxon>Ascomycota</taxon>
        <taxon>Pezizomycotina</taxon>
        <taxon>Eurotiomycetes</taxon>
        <taxon>Eurotiomycetidae</taxon>
        <taxon>Eurotiales</taxon>
        <taxon>Aspergillaceae</taxon>
        <taxon>Aspergillus</taxon>
        <taxon>Aspergillus subgen. Circumdati</taxon>
    </lineage>
</organism>
<evidence type="ECO:0000313" key="2">
    <source>
        <dbReference type="Proteomes" id="UP001194746"/>
    </source>
</evidence>
<reference evidence="1" key="2">
    <citation type="submission" date="2020-02" db="EMBL/GenBank/DDBJ databases">
        <authorList>
            <person name="Gilchrist C.L.M."/>
            <person name="Chooi Y.-H."/>
        </authorList>
    </citation>
    <scope>NUCLEOTIDE SEQUENCE</scope>
    <source>
        <strain evidence="1">MST-FP2251</strain>
    </source>
</reference>
<dbReference type="EMBL" id="VCAU01000192">
    <property type="protein sequence ID" value="KAF9883023.1"/>
    <property type="molecule type" value="Genomic_DNA"/>
</dbReference>
<proteinExistence type="predicted"/>
<sequence>MSIKWQLPIWETKAQIKIATGVVRTVNLQWADLEELRRRGDDEELPQQKPCC</sequence>
<protein>
    <submittedName>
        <fullName evidence="1">Uncharacterized protein</fullName>
    </submittedName>
</protein>
<gene>
    <name evidence="1" type="ORF">FE257_004336</name>
</gene>
<accession>A0AAD4CBX7</accession>
<reference evidence="1" key="1">
    <citation type="journal article" date="2019" name="Beilstein J. Org. Chem.">
        <title>Nanangenines: drimane sesquiterpenoids as the dominant metabolite cohort of a novel Australian fungus, Aspergillus nanangensis.</title>
        <authorList>
            <person name="Lacey H.J."/>
            <person name="Gilchrist C.L.M."/>
            <person name="Crombie A."/>
            <person name="Kalaitzis J.A."/>
            <person name="Vuong D."/>
            <person name="Rutledge P.J."/>
            <person name="Turner P."/>
            <person name="Pitt J.I."/>
            <person name="Lacey E."/>
            <person name="Chooi Y.H."/>
            <person name="Piggott A.M."/>
        </authorList>
    </citation>
    <scope>NUCLEOTIDE SEQUENCE</scope>
    <source>
        <strain evidence="1">MST-FP2251</strain>
    </source>
</reference>
<keyword evidence="2" id="KW-1185">Reference proteome</keyword>
<comment type="caution">
    <text evidence="1">The sequence shown here is derived from an EMBL/GenBank/DDBJ whole genome shotgun (WGS) entry which is preliminary data.</text>
</comment>
<evidence type="ECO:0000313" key="1">
    <source>
        <dbReference type="EMBL" id="KAF9883023.1"/>
    </source>
</evidence>
<dbReference type="Proteomes" id="UP001194746">
    <property type="component" value="Unassembled WGS sequence"/>
</dbReference>